<reference evidence="1" key="1">
    <citation type="submission" date="2021-05" db="EMBL/GenBank/DDBJ databases">
        <authorList>
            <person name="Alioto T."/>
            <person name="Alioto T."/>
            <person name="Gomez Garrido J."/>
        </authorList>
    </citation>
    <scope>NUCLEOTIDE SEQUENCE</scope>
</reference>
<evidence type="ECO:0000313" key="1">
    <source>
        <dbReference type="EMBL" id="CAG6790432.1"/>
    </source>
</evidence>
<protein>
    <submittedName>
        <fullName evidence="1">Uncharacterized protein</fullName>
    </submittedName>
</protein>
<dbReference type="EMBL" id="HBUF01670859">
    <property type="protein sequence ID" value="CAG6790432.1"/>
    <property type="molecule type" value="Transcribed_RNA"/>
</dbReference>
<dbReference type="AlphaFoldDB" id="A0A8D9BXA5"/>
<name>A0A8D9BXA5_9HEMI</name>
<accession>A0A8D9BXA5</accession>
<proteinExistence type="predicted"/>
<organism evidence="1">
    <name type="scientific">Cacopsylla melanoneura</name>
    <dbReference type="NCBI Taxonomy" id="428564"/>
    <lineage>
        <taxon>Eukaryota</taxon>
        <taxon>Metazoa</taxon>
        <taxon>Ecdysozoa</taxon>
        <taxon>Arthropoda</taxon>
        <taxon>Hexapoda</taxon>
        <taxon>Insecta</taxon>
        <taxon>Pterygota</taxon>
        <taxon>Neoptera</taxon>
        <taxon>Paraneoptera</taxon>
        <taxon>Hemiptera</taxon>
        <taxon>Sternorrhyncha</taxon>
        <taxon>Psylloidea</taxon>
        <taxon>Psyllidae</taxon>
        <taxon>Psyllinae</taxon>
        <taxon>Cacopsylla</taxon>
    </lineage>
</organism>
<sequence length="136" mass="15101">MCVTNSNGHEACCPQGFNEFNGTSSPGIVLIILYISHFWDVQVSPDQMLPVSRYRLFAILAVCKILSTCANQKHLCKVKGVLRYLRKYLHQSINNLINRSSGEEGRQSSSCNGCKMIASDNELEEAGVCRMSSILL</sequence>